<dbReference type="AlphaFoldDB" id="A0LJJ9"/>
<dbReference type="InParanoid" id="A0LJJ9"/>
<proteinExistence type="predicted"/>
<dbReference type="EMBL" id="CP000478">
    <property type="protein sequence ID" value="ABK17601.1"/>
    <property type="molecule type" value="Genomic_DNA"/>
</dbReference>
<dbReference type="HOGENOM" id="CLU_1874406_0_0_7"/>
<keyword evidence="2" id="KW-1185">Reference proteome</keyword>
<dbReference type="OrthoDB" id="5525508at2"/>
<name>A0LJJ9_SYNFM</name>
<gene>
    <name evidence="1" type="ordered locus">Sfum_1916</name>
</gene>
<accession>A0LJJ9</accession>
<dbReference type="RefSeq" id="WP_011698771.1">
    <property type="nucleotide sequence ID" value="NC_008554.1"/>
</dbReference>
<evidence type="ECO:0000313" key="2">
    <source>
        <dbReference type="Proteomes" id="UP000001784"/>
    </source>
</evidence>
<protein>
    <submittedName>
        <fullName evidence="1">Uncharacterized protein</fullName>
    </submittedName>
</protein>
<evidence type="ECO:0000313" key="1">
    <source>
        <dbReference type="EMBL" id="ABK17601.1"/>
    </source>
</evidence>
<dbReference type="Proteomes" id="UP000001784">
    <property type="component" value="Chromosome"/>
</dbReference>
<sequence length="136" mass="16334">MRGEGNIRDQELLKKLSEAIEEWEISPYFLPADELFDLERFLADHDADQTRGELEAIYGTPLNYNFWSSFLAFHRLKRAREETRVQDALREEKRRQYLMVVEEEKRAGKKWLKEWFHNQRRRQIRILPGGRGGKPS</sequence>
<dbReference type="KEGG" id="sfu:Sfum_1916"/>
<reference evidence="1 2" key="1">
    <citation type="submission" date="2006-10" db="EMBL/GenBank/DDBJ databases">
        <title>Complete sequence of Syntrophobacter fumaroxidans MPOB.</title>
        <authorList>
            <consortium name="US DOE Joint Genome Institute"/>
            <person name="Copeland A."/>
            <person name="Lucas S."/>
            <person name="Lapidus A."/>
            <person name="Barry K."/>
            <person name="Detter J.C."/>
            <person name="Glavina del Rio T."/>
            <person name="Hammon N."/>
            <person name="Israni S."/>
            <person name="Pitluck S."/>
            <person name="Goltsman E.G."/>
            <person name="Martinez M."/>
            <person name="Schmutz J."/>
            <person name="Larimer F."/>
            <person name="Land M."/>
            <person name="Hauser L."/>
            <person name="Kyrpides N."/>
            <person name="Kim E."/>
            <person name="Boone D.R."/>
            <person name="Brockman F."/>
            <person name="Culley D."/>
            <person name="Ferry J."/>
            <person name="Gunsalus R."/>
            <person name="McInerney M.J."/>
            <person name="Morrison M."/>
            <person name="Plugge C."/>
            <person name="Rohlin L."/>
            <person name="Scholten J."/>
            <person name="Sieber J."/>
            <person name="Stams A.J.M."/>
            <person name="Worm P."/>
            <person name="Henstra A.M."/>
            <person name="Richardson P."/>
        </authorList>
    </citation>
    <scope>NUCLEOTIDE SEQUENCE [LARGE SCALE GENOMIC DNA]</scope>
    <source>
        <strain evidence="2">DSM 10017 / MPOB</strain>
    </source>
</reference>
<organism evidence="1 2">
    <name type="scientific">Syntrophobacter fumaroxidans (strain DSM 10017 / MPOB)</name>
    <dbReference type="NCBI Taxonomy" id="335543"/>
    <lineage>
        <taxon>Bacteria</taxon>
        <taxon>Pseudomonadati</taxon>
        <taxon>Thermodesulfobacteriota</taxon>
        <taxon>Syntrophobacteria</taxon>
        <taxon>Syntrophobacterales</taxon>
        <taxon>Syntrophobacteraceae</taxon>
        <taxon>Syntrophobacter</taxon>
    </lineage>
</organism>